<dbReference type="RefSeq" id="WP_342756410.1">
    <property type="nucleotide sequence ID" value="NZ_CP146256.1"/>
</dbReference>
<name>A0ABZ3ETY8_9FIRM</name>
<dbReference type="PANTHER" id="PTHR10314">
    <property type="entry name" value="CYSTATHIONINE BETA-SYNTHASE"/>
    <property type="match status" value="1"/>
</dbReference>
<dbReference type="Pfam" id="PF00291">
    <property type="entry name" value="PALP"/>
    <property type="match status" value="1"/>
</dbReference>
<accession>A0ABZ3ETY8</accession>
<dbReference type="Gene3D" id="3.40.50.1100">
    <property type="match status" value="2"/>
</dbReference>
<keyword evidence="7 10" id="KW-0663">Pyridoxal phosphate</keyword>
<evidence type="ECO:0000256" key="7">
    <source>
        <dbReference type="ARBA" id="ARBA00022898"/>
    </source>
</evidence>
<evidence type="ECO:0000256" key="8">
    <source>
        <dbReference type="ARBA" id="ARBA00023192"/>
    </source>
</evidence>
<evidence type="ECO:0000313" key="12">
    <source>
        <dbReference type="EMBL" id="XAH72796.1"/>
    </source>
</evidence>
<dbReference type="InterPro" id="IPR050214">
    <property type="entry name" value="Cys_Synth/Cystath_Beta-Synth"/>
</dbReference>
<evidence type="ECO:0000256" key="5">
    <source>
        <dbReference type="ARBA" id="ARBA00022605"/>
    </source>
</evidence>
<evidence type="ECO:0000256" key="4">
    <source>
        <dbReference type="ARBA" id="ARBA00012681"/>
    </source>
</evidence>
<evidence type="ECO:0000256" key="1">
    <source>
        <dbReference type="ARBA" id="ARBA00001933"/>
    </source>
</evidence>
<dbReference type="Proteomes" id="UP001451571">
    <property type="component" value="Chromosome"/>
</dbReference>
<feature type="domain" description="Tryptophan synthase beta chain-like PALP" evidence="11">
    <location>
        <begin position="10"/>
        <end position="296"/>
    </location>
</feature>
<keyword evidence="6 10" id="KW-0808">Transferase</keyword>
<dbReference type="EMBL" id="CP146256">
    <property type="protein sequence ID" value="XAH72796.1"/>
    <property type="molecule type" value="Genomic_DNA"/>
</dbReference>
<keyword evidence="8 10" id="KW-0198">Cysteine biosynthesis</keyword>
<dbReference type="PROSITE" id="PS00901">
    <property type="entry name" value="CYS_SYNTHASE"/>
    <property type="match status" value="1"/>
</dbReference>
<sequence length="309" mass="33248">MSKVYHNIIELIGNTPLLEYERIEKELGTKGRLFGKLECYNPGGSVKDRIAINMIEAAEKAGELKPGGTIIESTSGNTGIGLAAIAAAKGYKSIICMPENMSKERVSLLKGYGAEVVLTKAEDYMPGSNKKAEEIHAETENSVYIRQGENPNNPAKHYCTTGPEIWEALDGKVDVFLAAIGTGGTITGTGHFLKEKNPNIKIIAVEPAASPILSGGKPGVHKIQGIGPVAPPAVLDLNVFDEVIDVSDDEAYEMARYCTRTEGFSIGISAGAILWAAVQIAKKDEYKDKNIVFIQPDKGERYLSSGLYD</sequence>
<protein>
    <recommendedName>
        <fullName evidence="4 10">Cysteine synthase</fullName>
        <ecNumber evidence="4 10">2.5.1.47</ecNumber>
    </recommendedName>
</protein>
<dbReference type="CDD" id="cd01561">
    <property type="entry name" value="CBS_like"/>
    <property type="match status" value="1"/>
</dbReference>
<evidence type="ECO:0000259" key="11">
    <source>
        <dbReference type="Pfam" id="PF00291"/>
    </source>
</evidence>
<evidence type="ECO:0000256" key="9">
    <source>
        <dbReference type="ARBA" id="ARBA00047931"/>
    </source>
</evidence>
<reference evidence="12 13" key="1">
    <citation type="submission" date="2024-02" db="EMBL/GenBank/DDBJ databases">
        <title>Bacterial strain from lacustrine sediment.</title>
        <authorList>
            <person name="Petit C."/>
            <person name="Fadhlaoui K."/>
        </authorList>
    </citation>
    <scope>NUCLEOTIDE SEQUENCE [LARGE SCALE GENOMIC DNA]</scope>
    <source>
        <strain evidence="12 13">IPX-CK</strain>
    </source>
</reference>
<comment type="cofactor">
    <cofactor evidence="1 10">
        <name>pyridoxal 5'-phosphate</name>
        <dbReference type="ChEBI" id="CHEBI:597326"/>
    </cofactor>
</comment>
<dbReference type="NCBIfam" id="TIGR01136">
    <property type="entry name" value="cysKM"/>
    <property type="match status" value="1"/>
</dbReference>
<comment type="catalytic activity">
    <reaction evidence="9 10">
        <text>O-acetyl-L-serine + hydrogen sulfide = L-cysteine + acetate</text>
        <dbReference type="Rhea" id="RHEA:14829"/>
        <dbReference type="ChEBI" id="CHEBI:29919"/>
        <dbReference type="ChEBI" id="CHEBI:30089"/>
        <dbReference type="ChEBI" id="CHEBI:35235"/>
        <dbReference type="ChEBI" id="CHEBI:58340"/>
        <dbReference type="EC" id="2.5.1.47"/>
    </reaction>
</comment>
<evidence type="ECO:0000256" key="2">
    <source>
        <dbReference type="ARBA" id="ARBA00004962"/>
    </source>
</evidence>
<evidence type="ECO:0000256" key="3">
    <source>
        <dbReference type="ARBA" id="ARBA00007103"/>
    </source>
</evidence>
<dbReference type="InterPro" id="IPR005859">
    <property type="entry name" value="CysK"/>
</dbReference>
<dbReference type="GO" id="GO:0004124">
    <property type="term" value="F:cysteine synthase activity"/>
    <property type="evidence" value="ECO:0007669"/>
    <property type="project" value="UniProtKB-EC"/>
</dbReference>
<dbReference type="InterPro" id="IPR001216">
    <property type="entry name" value="P-phosphate_BS"/>
</dbReference>
<dbReference type="NCBIfam" id="TIGR01139">
    <property type="entry name" value="cysK"/>
    <property type="match status" value="1"/>
</dbReference>
<keyword evidence="5 10" id="KW-0028">Amino-acid biosynthesis</keyword>
<dbReference type="InterPro" id="IPR005856">
    <property type="entry name" value="Cys_synth"/>
</dbReference>
<evidence type="ECO:0000256" key="6">
    <source>
        <dbReference type="ARBA" id="ARBA00022679"/>
    </source>
</evidence>
<keyword evidence="13" id="KW-1185">Reference proteome</keyword>
<proteinExistence type="inferred from homology"/>
<comment type="similarity">
    <text evidence="3 10">Belongs to the cysteine synthase/cystathionine beta-synthase family.</text>
</comment>
<organism evidence="12 13">
    <name type="scientific">Kineothrix sedimenti</name>
    <dbReference type="NCBI Taxonomy" id="3123317"/>
    <lineage>
        <taxon>Bacteria</taxon>
        <taxon>Bacillati</taxon>
        <taxon>Bacillota</taxon>
        <taxon>Clostridia</taxon>
        <taxon>Lachnospirales</taxon>
        <taxon>Lachnospiraceae</taxon>
        <taxon>Kineothrix</taxon>
    </lineage>
</organism>
<dbReference type="EC" id="2.5.1.47" evidence="4 10"/>
<dbReference type="SUPFAM" id="SSF53686">
    <property type="entry name" value="Tryptophan synthase beta subunit-like PLP-dependent enzymes"/>
    <property type="match status" value="1"/>
</dbReference>
<dbReference type="InterPro" id="IPR036052">
    <property type="entry name" value="TrpB-like_PALP_sf"/>
</dbReference>
<gene>
    <name evidence="12" type="primary">cysK</name>
    <name evidence="12" type="ORF">V6984_14940</name>
</gene>
<dbReference type="InterPro" id="IPR001926">
    <property type="entry name" value="TrpB-like_PALP"/>
</dbReference>
<comment type="pathway">
    <text evidence="2">Amino-acid biosynthesis; L-cysteine biosynthesis; L-cysteine from L-serine: step 2/2.</text>
</comment>
<evidence type="ECO:0000313" key="13">
    <source>
        <dbReference type="Proteomes" id="UP001451571"/>
    </source>
</evidence>
<evidence type="ECO:0000256" key="10">
    <source>
        <dbReference type="RuleBase" id="RU003985"/>
    </source>
</evidence>